<dbReference type="SUPFAM" id="SSF53474">
    <property type="entry name" value="alpha/beta-Hydrolases"/>
    <property type="match status" value="1"/>
</dbReference>
<keyword evidence="4" id="KW-1185">Reference proteome</keyword>
<evidence type="ECO:0000313" key="4">
    <source>
        <dbReference type="Proteomes" id="UP001596504"/>
    </source>
</evidence>
<feature type="domain" description="AB hydrolase-1" evidence="2">
    <location>
        <begin position="25"/>
        <end position="253"/>
    </location>
</feature>
<evidence type="ECO:0000256" key="1">
    <source>
        <dbReference type="ARBA" id="ARBA00022801"/>
    </source>
</evidence>
<dbReference type="RefSeq" id="WP_380671072.1">
    <property type="nucleotide sequence ID" value="NZ_JBHTCJ010000011.1"/>
</dbReference>
<dbReference type="EMBL" id="JBHTCJ010000011">
    <property type="protein sequence ID" value="MFC7343813.1"/>
    <property type="molecule type" value="Genomic_DNA"/>
</dbReference>
<dbReference type="GO" id="GO:0016787">
    <property type="term" value="F:hydrolase activity"/>
    <property type="evidence" value="ECO:0007669"/>
    <property type="project" value="UniProtKB-KW"/>
</dbReference>
<dbReference type="Pfam" id="PF00561">
    <property type="entry name" value="Abhydrolase_1"/>
    <property type="match status" value="1"/>
</dbReference>
<dbReference type="InterPro" id="IPR029058">
    <property type="entry name" value="AB_hydrolase_fold"/>
</dbReference>
<dbReference type="PANTHER" id="PTHR43798">
    <property type="entry name" value="MONOACYLGLYCEROL LIPASE"/>
    <property type="match status" value="1"/>
</dbReference>
<gene>
    <name evidence="3" type="ORF">ACFQRI_20600</name>
</gene>
<dbReference type="InterPro" id="IPR050266">
    <property type="entry name" value="AB_hydrolase_sf"/>
</dbReference>
<comment type="caution">
    <text evidence="3">The sequence shown here is derived from an EMBL/GenBank/DDBJ whole genome shotgun (WGS) entry which is preliminary data.</text>
</comment>
<evidence type="ECO:0000259" key="2">
    <source>
        <dbReference type="Pfam" id="PF00561"/>
    </source>
</evidence>
<protein>
    <submittedName>
        <fullName evidence="3">Alpha/beta fold hydrolase</fullName>
    </submittedName>
</protein>
<reference evidence="4" key="1">
    <citation type="journal article" date="2019" name="Int. J. Syst. Evol. Microbiol.">
        <title>The Global Catalogue of Microorganisms (GCM) 10K type strain sequencing project: providing services to taxonomists for standard genome sequencing and annotation.</title>
        <authorList>
            <consortium name="The Broad Institute Genomics Platform"/>
            <consortium name="The Broad Institute Genome Sequencing Center for Infectious Disease"/>
            <person name="Wu L."/>
            <person name="Ma J."/>
        </authorList>
    </citation>
    <scope>NUCLEOTIDE SEQUENCE [LARGE SCALE GENOMIC DNA]</scope>
    <source>
        <strain evidence="4">WLHS5</strain>
    </source>
</reference>
<sequence>MELEQVGIPVADGEIRAEIAGDGSPVVMLHAGGLGAQMWDDQVEFADERAIVRYDARSHGRSSTAIADFRLEDDLLAVLDHLEIPKAALVGNSMGGATALAFALRHPDRVDRLALAGPGVPPVEFHDPFIRAEHREQAAAIEAVDADRYISSMLRMAVDGPHRGPGDVLGATRERCREMFAATVRAHHTATGAILEADVRSRLAEIDVPTLVVLGELEADDLWRMARLLVDGMPDVRLEVIPGVGHMSGMEKPGEFNRLLRGFLR</sequence>
<evidence type="ECO:0000313" key="3">
    <source>
        <dbReference type="EMBL" id="MFC7343813.1"/>
    </source>
</evidence>
<name>A0ABW2LR56_9PSEU</name>
<organism evidence="3 4">
    <name type="scientific">Saccharopolyspora griseoalba</name>
    <dbReference type="NCBI Taxonomy" id="1431848"/>
    <lineage>
        <taxon>Bacteria</taxon>
        <taxon>Bacillati</taxon>
        <taxon>Actinomycetota</taxon>
        <taxon>Actinomycetes</taxon>
        <taxon>Pseudonocardiales</taxon>
        <taxon>Pseudonocardiaceae</taxon>
        <taxon>Saccharopolyspora</taxon>
    </lineage>
</organism>
<dbReference type="Proteomes" id="UP001596504">
    <property type="component" value="Unassembled WGS sequence"/>
</dbReference>
<keyword evidence="1 3" id="KW-0378">Hydrolase</keyword>
<dbReference type="PANTHER" id="PTHR43798:SF31">
    <property type="entry name" value="AB HYDROLASE SUPERFAMILY PROTEIN YCLE"/>
    <property type="match status" value="1"/>
</dbReference>
<dbReference type="PRINTS" id="PR00111">
    <property type="entry name" value="ABHYDROLASE"/>
</dbReference>
<accession>A0ABW2LR56</accession>
<dbReference type="InterPro" id="IPR000073">
    <property type="entry name" value="AB_hydrolase_1"/>
</dbReference>
<dbReference type="Gene3D" id="3.40.50.1820">
    <property type="entry name" value="alpha/beta hydrolase"/>
    <property type="match status" value="1"/>
</dbReference>
<proteinExistence type="predicted"/>